<dbReference type="InterPro" id="IPR019808">
    <property type="entry name" value="Histidine_triad_CS"/>
</dbReference>
<organism evidence="6 7">
    <name type="scientific">Tunturiibacter lichenicola</name>
    <dbReference type="NCBI Taxonomy" id="2051959"/>
    <lineage>
        <taxon>Bacteria</taxon>
        <taxon>Pseudomonadati</taxon>
        <taxon>Acidobacteriota</taxon>
        <taxon>Terriglobia</taxon>
        <taxon>Terriglobales</taxon>
        <taxon>Acidobacteriaceae</taxon>
        <taxon>Tunturiibacter</taxon>
    </lineage>
</organism>
<proteinExistence type="predicted"/>
<comment type="caution">
    <text evidence="6">The sequence shown here is derived from an EMBL/GenBank/DDBJ whole genome shotgun (WGS) entry which is preliminary data.</text>
</comment>
<evidence type="ECO:0000259" key="5">
    <source>
        <dbReference type="PROSITE" id="PS51084"/>
    </source>
</evidence>
<dbReference type="InterPro" id="IPR001310">
    <property type="entry name" value="Histidine_triad_HIT"/>
</dbReference>
<dbReference type="PROSITE" id="PS51084">
    <property type="entry name" value="HIT_2"/>
    <property type="match status" value="1"/>
</dbReference>
<sequence>MKIPPGNLASSDCLFCKIVAGDIPANRVYEDEFCIGFPDINPQAPTHLLIIPKQHIASTAKAEAEHSTLLGSLMSAAAKIARAEKLSKGYRIVVNTGDDGGQTVNHLHLHLLGGRHMNWPPG</sequence>
<feature type="short sequence motif" description="Histidine triad motif" evidence="2 3">
    <location>
        <begin position="106"/>
        <end position="110"/>
    </location>
</feature>
<dbReference type="GO" id="GO:0003824">
    <property type="term" value="F:catalytic activity"/>
    <property type="evidence" value="ECO:0007669"/>
    <property type="project" value="InterPro"/>
</dbReference>
<evidence type="ECO:0000256" key="2">
    <source>
        <dbReference type="PIRSR" id="PIRSR601310-3"/>
    </source>
</evidence>
<dbReference type="PANTHER" id="PTHR23089">
    <property type="entry name" value="HISTIDINE TRIAD HIT PROTEIN"/>
    <property type="match status" value="1"/>
</dbReference>
<dbReference type="PRINTS" id="PR00332">
    <property type="entry name" value="HISTRIAD"/>
</dbReference>
<dbReference type="PROSITE" id="PS00892">
    <property type="entry name" value="HIT_1"/>
    <property type="match status" value="1"/>
</dbReference>
<dbReference type="InterPro" id="IPR011146">
    <property type="entry name" value="HIT-like"/>
</dbReference>
<dbReference type="Pfam" id="PF01230">
    <property type="entry name" value="HIT"/>
    <property type="match status" value="1"/>
</dbReference>
<feature type="active site" description="Tele-AMP-histidine intermediate" evidence="1">
    <location>
        <position position="108"/>
    </location>
</feature>
<dbReference type="InterPro" id="IPR036265">
    <property type="entry name" value="HIT-like_sf"/>
</dbReference>
<dbReference type="Gene3D" id="3.30.428.10">
    <property type="entry name" value="HIT-like"/>
    <property type="match status" value="1"/>
</dbReference>
<dbReference type="PROSITE" id="PS50095">
    <property type="entry name" value="PLAT"/>
    <property type="match status" value="1"/>
</dbReference>
<feature type="domain" description="HIT" evidence="5">
    <location>
        <begin position="14"/>
        <end position="122"/>
    </location>
</feature>
<evidence type="ECO:0000259" key="4">
    <source>
        <dbReference type="PROSITE" id="PS50095"/>
    </source>
</evidence>
<dbReference type="InterPro" id="IPR001024">
    <property type="entry name" value="PLAT/LH2_dom"/>
</dbReference>
<dbReference type="SUPFAM" id="SSF54197">
    <property type="entry name" value="HIT-like"/>
    <property type="match status" value="1"/>
</dbReference>
<evidence type="ECO:0000313" key="7">
    <source>
        <dbReference type="Proteomes" id="UP000564385"/>
    </source>
</evidence>
<protein>
    <submittedName>
        <fullName evidence="6">Histidine triad (HIT) family protein</fullName>
    </submittedName>
</protein>
<accession>A0A852VH54</accession>
<evidence type="ECO:0000256" key="1">
    <source>
        <dbReference type="PIRSR" id="PIRSR601310-1"/>
    </source>
</evidence>
<dbReference type="AlphaFoldDB" id="A0A852VH54"/>
<dbReference type="Proteomes" id="UP000564385">
    <property type="component" value="Unassembled WGS sequence"/>
</dbReference>
<evidence type="ECO:0000256" key="3">
    <source>
        <dbReference type="PROSITE-ProRule" id="PRU00464"/>
    </source>
</evidence>
<dbReference type="CDD" id="cd01276">
    <property type="entry name" value="PKCI_related"/>
    <property type="match status" value="1"/>
</dbReference>
<name>A0A852VH54_9BACT</name>
<feature type="domain" description="PLAT" evidence="4">
    <location>
        <begin position="88"/>
        <end position="122"/>
    </location>
</feature>
<reference evidence="6 7" key="1">
    <citation type="submission" date="2020-07" db="EMBL/GenBank/DDBJ databases">
        <title>Genomic Encyclopedia of Type Strains, Phase IV (KMG-V): Genome sequencing to study the core and pangenomes of soil and plant-associated prokaryotes.</title>
        <authorList>
            <person name="Whitman W."/>
        </authorList>
    </citation>
    <scope>NUCLEOTIDE SEQUENCE [LARGE SCALE GENOMIC DNA]</scope>
    <source>
        <strain evidence="6 7">M8UP22</strain>
    </source>
</reference>
<dbReference type="FunFam" id="3.30.428.10:FF:000005">
    <property type="entry name" value="Histidine triad nucleotide-binding protein 1"/>
    <property type="match status" value="1"/>
</dbReference>
<dbReference type="EMBL" id="JACCCU010000003">
    <property type="protein sequence ID" value="NYF92133.1"/>
    <property type="molecule type" value="Genomic_DNA"/>
</dbReference>
<evidence type="ECO:0000313" key="6">
    <source>
        <dbReference type="EMBL" id="NYF92133.1"/>
    </source>
</evidence>
<gene>
    <name evidence="6" type="ORF">HDF08_004252</name>
</gene>